<dbReference type="PANTHER" id="PTHR42850">
    <property type="entry name" value="METALLOPHOSPHOESTERASE"/>
    <property type="match status" value="1"/>
</dbReference>
<reference evidence="2 3" key="2">
    <citation type="journal article" date="2021" name="Int. J. Syst. Evol. Microbiol.">
        <title>Isolation and Polyphasic Characterization of Desulfuromonas versatilis sp. Nov., an Electrogenic Bacteria Capable of Versatile Metabolism Isolated from a Graphene Oxide-Reducing Enrichment Culture.</title>
        <authorList>
            <person name="Xie L."/>
            <person name="Yoshida N."/>
            <person name="Ishii S."/>
            <person name="Meng L."/>
        </authorList>
    </citation>
    <scope>NUCLEOTIDE SEQUENCE [LARGE SCALE GENOMIC DNA]</scope>
    <source>
        <strain evidence="2 3">NIT-T3</strain>
    </source>
</reference>
<evidence type="ECO:0000313" key="3">
    <source>
        <dbReference type="Proteomes" id="UP001319827"/>
    </source>
</evidence>
<gene>
    <name evidence="2" type="ORF">DESUT3_34270</name>
</gene>
<sequence>MGDIHGCLEQLKGLLERVRPSPEDRVVFLGDYIDRGPDPRGVVEFLLEFGRKFPRSVFLKGNHEAMLLDFLADREQFPFLLNGGEATLESYREAGKVRIPKEHLDFFESLPCSFETDAFIFVHAGLRPGLSLHAQREQDMLWIRDEFLASDYDWGKIVVFGHTPLREALLSRNKIGLDTAAVYGRHLSCCDVERRQLWRYP</sequence>
<dbReference type="SUPFAM" id="SSF56300">
    <property type="entry name" value="Metallo-dependent phosphatases"/>
    <property type="match status" value="1"/>
</dbReference>
<keyword evidence="3" id="KW-1185">Reference proteome</keyword>
<dbReference type="CDD" id="cd00144">
    <property type="entry name" value="MPP_PPP_family"/>
    <property type="match status" value="1"/>
</dbReference>
<dbReference type="Gene3D" id="3.60.21.10">
    <property type="match status" value="1"/>
</dbReference>
<dbReference type="Pfam" id="PF00149">
    <property type="entry name" value="Metallophos"/>
    <property type="match status" value="1"/>
</dbReference>
<accession>A0ABN6E225</accession>
<dbReference type="PANTHER" id="PTHR42850:SF4">
    <property type="entry name" value="ZINC-DEPENDENT ENDOPOLYPHOSPHATASE"/>
    <property type="match status" value="1"/>
</dbReference>
<evidence type="ECO:0000313" key="2">
    <source>
        <dbReference type="EMBL" id="BCR06358.1"/>
    </source>
</evidence>
<name>A0ABN6E225_9BACT</name>
<feature type="domain" description="Calcineurin-like phosphoesterase" evidence="1">
    <location>
        <begin position="1"/>
        <end position="166"/>
    </location>
</feature>
<protein>
    <submittedName>
        <fullName evidence="2">Serine/threonine protein phosphatase</fullName>
    </submittedName>
</protein>
<dbReference type="InterPro" id="IPR050126">
    <property type="entry name" value="Ap4A_hydrolase"/>
</dbReference>
<evidence type="ECO:0000259" key="1">
    <source>
        <dbReference type="Pfam" id="PF00149"/>
    </source>
</evidence>
<dbReference type="EMBL" id="AP024355">
    <property type="protein sequence ID" value="BCR06358.1"/>
    <property type="molecule type" value="Genomic_DNA"/>
</dbReference>
<reference evidence="2 3" key="1">
    <citation type="journal article" date="2016" name="C (Basel)">
        <title>Selective Growth of and Electricity Production by Marine Exoelectrogenic Bacteria in Self-Aggregated Hydrogel of Microbially Reduced Graphene Oxide.</title>
        <authorList>
            <person name="Yoshida N."/>
            <person name="Goto Y."/>
            <person name="Miyata Y."/>
        </authorList>
    </citation>
    <scope>NUCLEOTIDE SEQUENCE [LARGE SCALE GENOMIC DNA]</scope>
    <source>
        <strain evidence="2 3">NIT-T3</strain>
    </source>
</reference>
<dbReference type="Proteomes" id="UP001319827">
    <property type="component" value="Chromosome"/>
</dbReference>
<organism evidence="2 3">
    <name type="scientific">Desulfuromonas versatilis</name>
    <dbReference type="NCBI Taxonomy" id="2802975"/>
    <lineage>
        <taxon>Bacteria</taxon>
        <taxon>Pseudomonadati</taxon>
        <taxon>Thermodesulfobacteriota</taxon>
        <taxon>Desulfuromonadia</taxon>
        <taxon>Desulfuromonadales</taxon>
        <taxon>Desulfuromonadaceae</taxon>
        <taxon>Desulfuromonas</taxon>
    </lineage>
</organism>
<dbReference type="InterPro" id="IPR029052">
    <property type="entry name" value="Metallo-depent_PP-like"/>
</dbReference>
<dbReference type="InterPro" id="IPR004843">
    <property type="entry name" value="Calcineurin-like_PHP"/>
</dbReference>
<proteinExistence type="predicted"/>